<sequence>MSSLLGSPRALRGAIFAVDATAPGPRAVVFQYNPDAITRSLTPRGGGSASGGTTDVHRVFGAPIETISLTVEVDAADQPTAVPGGAIAGIAGQLAALELLLHQPVSRVIANTALLLAGTIEILPAESPLTLLVLGPARAVPVRLESLSVTEEAFDQLLNPIRARVELRARVLSYSDLPPSNAGYALFLVHQVGKEILAATAVAARPGV</sequence>
<comment type="caution">
    <text evidence="1">The sequence shown here is derived from an EMBL/GenBank/DDBJ whole genome shotgun (WGS) entry which is preliminary data.</text>
</comment>
<dbReference type="AlphaFoldDB" id="A0A7W3QRC0"/>
<keyword evidence="2" id="KW-1185">Reference proteome</keyword>
<dbReference type="RefSeq" id="WP_182848476.1">
    <property type="nucleotide sequence ID" value="NZ_BAAALP010000060.1"/>
</dbReference>
<dbReference type="EMBL" id="JACJIA010000016">
    <property type="protein sequence ID" value="MBA8956579.1"/>
    <property type="molecule type" value="Genomic_DNA"/>
</dbReference>
<proteinExistence type="predicted"/>
<name>A0A7W3QRC0_ACTNM</name>
<organism evidence="1 2">
    <name type="scientific">Actinomadura namibiensis</name>
    <dbReference type="NCBI Taxonomy" id="182080"/>
    <lineage>
        <taxon>Bacteria</taxon>
        <taxon>Bacillati</taxon>
        <taxon>Actinomycetota</taxon>
        <taxon>Actinomycetes</taxon>
        <taxon>Streptosporangiales</taxon>
        <taxon>Thermomonosporaceae</taxon>
        <taxon>Actinomadura</taxon>
    </lineage>
</organism>
<gene>
    <name evidence="1" type="ORF">HNR61_008262</name>
</gene>
<evidence type="ECO:0000313" key="2">
    <source>
        <dbReference type="Proteomes" id="UP000572680"/>
    </source>
</evidence>
<protein>
    <submittedName>
        <fullName evidence="1">Uncharacterized protein</fullName>
    </submittedName>
</protein>
<evidence type="ECO:0000313" key="1">
    <source>
        <dbReference type="EMBL" id="MBA8956579.1"/>
    </source>
</evidence>
<dbReference type="Proteomes" id="UP000572680">
    <property type="component" value="Unassembled WGS sequence"/>
</dbReference>
<accession>A0A7W3QRC0</accession>
<reference evidence="1 2" key="1">
    <citation type="submission" date="2020-08" db="EMBL/GenBank/DDBJ databases">
        <title>Genomic Encyclopedia of Type Strains, Phase IV (KMG-IV): sequencing the most valuable type-strain genomes for metagenomic binning, comparative biology and taxonomic classification.</title>
        <authorList>
            <person name="Goeker M."/>
        </authorList>
    </citation>
    <scope>NUCLEOTIDE SEQUENCE [LARGE SCALE GENOMIC DNA]</scope>
    <source>
        <strain evidence="1 2">DSM 44197</strain>
    </source>
</reference>